<dbReference type="EC" id="2.7.13.3" evidence="2"/>
<evidence type="ECO:0000256" key="2">
    <source>
        <dbReference type="ARBA" id="ARBA00012438"/>
    </source>
</evidence>
<gene>
    <name evidence="8" type="ORF">SAMN02927923_04306</name>
</gene>
<dbReference type="InterPro" id="IPR003594">
    <property type="entry name" value="HATPase_dom"/>
</dbReference>
<dbReference type="RefSeq" id="WP_091139327.1">
    <property type="nucleotide sequence ID" value="NZ_FMVJ01000018.1"/>
</dbReference>
<accession>A0A1G5LH59</accession>
<dbReference type="OrthoDB" id="9796100at2"/>
<dbReference type="PROSITE" id="PS50112">
    <property type="entry name" value="PAS"/>
    <property type="match status" value="2"/>
</dbReference>
<dbReference type="InterPro" id="IPR000014">
    <property type="entry name" value="PAS"/>
</dbReference>
<dbReference type="CDD" id="cd00130">
    <property type="entry name" value="PAS"/>
    <property type="match status" value="2"/>
</dbReference>
<dbReference type="InterPro" id="IPR004358">
    <property type="entry name" value="Sig_transdc_His_kin-like_C"/>
</dbReference>
<reference evidence="9" key="1">
    <citation type="submission" date="2016-10" db="EMBL/GenBank/DDBJ databases">
        <authorList>
            <person name="Varghese N."/>
            <person name="Submissions S."/>
        </authorList>
    </citation>
    <scope>NUCLEOTIDE SEQUENCE [LARGE SCALE GENOMIC DNA]</scope>
    <source>
        <strain evidence="9">CGMCC 1.7666</strain>
    </source>
</reference>
<dbReference type="InterPro" id="IPR036890">
    <property type="entry name" value="HATPase_C_sf"/>
</dbReference>
<dbReference type="SUPFAM" id="SSF47384">
    <property type="entry name" value="Homodimeric domain of signal transducing histidine kinase"/>
    <property type="match status" value="1"/>
</dbReference>
<name>A0A1G5LH59_9HYPH</name>
<feature type="domain" description="Histidine kinase" evidence="5">
    <location>
        <begin position="271"/>
        <end position="492"/>
    </location>
</feature>
<dbReference type="Pfam" id="PF00072">
    <property type="entry name" value="Response_reg"/>
    <property type="match status" value="1"/>
</dbReference>
<protein>
    <recommendedName>
        <fullName evidence="2">histidine kinase</fullName>
        <ecNumber evidence="2">2.7.13.3</ecNumber>
    </recommendedName>
</protein>
<dbReference type="PROSITE" id="PS50109">
    <property type="entry name" value="HIS_KIN"/>
    <property type="match status" value="1"/>
</dbReference>
<dbReference type="NCBIfam" id="TIGR00229">
    <property type="entry name" value="sensory_box"/>
    <property type="match status" value="2"/>
</dbReference>
<dbReference type="SMART" id="SM00091">
    <property type="entry name" value="PAS"/>
    <property type="match status" value="2"/>
</dbReference>
<dbReference type="SUPFAM" id="SSF55874">
    <property type="entry name" value="ATPase domain of HSP90 chaperone/DNA topoisomerase II/histidine kinase"/>
    <property type="match status" value="1"/>
</dbReference>
<dbReference type="GO" id="GO:0000155">
    <property type="term" value="F:phosphorelay sensor kinase activity"/>
    <property type="evidence" value="ECO:0007669"/>
    <property type="project" value="InterPro"/>
</dbReference>
<dbReference type="PANTHER" id="PTHR43065">
    <property type="entry name" value="SENSOR HISTIDINE KINASE"/>
    <property type="match status" value="1"/>
</dbReference>
<dbReference type="InterPro" id="IPR001789">
    <property type="entry name" value="Sig_transdc_resp-reg_receiver"/>
</dbReference>
<dbReference type="SUPFAM" id="SSF52172">
    <property type="entry name" value="CheY-like"/>
    <property type="match status" value="1"/>
</dbReference>
<dbReference type="PROSITE" id="PS50110">
    <property type="entry name" value="RESPONSE_REGULATORY"/>
    <property type="match status" value="1"/>
</dbReference>
<dbReference type="InterPro" id="IPR003661">
    <property type="entry name" value="HisK_dim/P_dom"/>
</dbReference>
<feature type="domain" description="Response regulatory" evidence="6">
    <location>
        <begin position="514"/>
        <end position="626"/>
    </location>
</feature>
<dbReference type="AlphaFoldDB" id="A0A1G5LH59"/>
<dbReference type="InterPro" id="IPR005467">
    <property type="entry name" value="His_kinase_dom"/>
</dbReference>
<dbReference type="Proteomes" id="UP000199569">
    <property type="component" value="Unassembled WGS sequence"/>
</dbReference>
<evidence type="ECO:0000259" key="7">
    <source>
        <dbReference type="PROSITE" id="PS50112"/>
    </source>
</evidence>
<keyword evidence="9" id="KW-1185">Reference proteome</keyword>
<sequence length="632" mass="69656">MELEHQVEERTRQRSRTWQVSPDLLGVANSAGYFTSTNPAWEEALGWTEEEIARTPFVELLHPDDVGPTLAAFDMLKKGQPVLRFENRYRAKNGTYSWISWVAVPEGEEFYCSGRNVTVEKDQAAELAERRAELDRLWTFSEDMLARADYQGMMSAVSPAWTRVLGWSEAELLTRPYATFMHPDDMGPTLAALARMSETGQPTRFENRIATQDGGWKPIEWTVAPEAEGVNFIAVGRDVSIVKQRERELTIAQDALRQSQKLEAVGQLTGGVAHDFNNLLTIIKSSTDLLRRPDLAEERRRRYMDAISDTVDRASKLTGQLLAFARRQALKPEVFDVPKRVEAVTDMLRTVVGSRIEIVTDLDAQGCFAQADVSQFETALVNMTVNARDAMNGEGRLAVKVRSIPMLPPLRGHAGSLGPFVAVSVSDTGAGIPADKLSQIFEPFFTTKEVGKGTGLGLSQVYGFVKQSGGDIAVSSEIGHGATFTIYLPQVEKAPEEQGAKFNEGASAEGRGRRVLVVEDNVEVGRFSTQLLQDLGYVTTWAANAREALELLGEADGFDVVFSDVVMPGMGGVELGEEIRRRHPGLPVILTSGYSHVLAEEGRHGFELLHKPYAAEELSRVLRRAALSCKGP</sequence>
<dbReference type="SUPFAM" id="SSF55785">
    <property type="entry name" value="PYP-like sensor domain (PAS domain)"/>
    <property type="match status" value="2"/>
</dbReference>
<dbReference type="SMART" id="SM00448">
    <property type="entry name" value="REC"/>
    <property type="match status" value="1"/>
</dbReference>
<dbReference type="InterPro" id="IPR013655">
    <property type="entry name" value="PAS_fold_3"/>
</dbReference>
<dbReference type="Gene3D" id="3.40.50.2300">
    <property type="match status" value="1"/>
</dbReference>
<evidence type="ECO:0000256" key="3">
    <source>
        <dbReference type="ARBA" id="ARBA00022553"/>
    </source>
</evidence>
<dbReference type="InterPro" id="IPR035965">
    <property type="entry name" value="PAS-like_dom_sf"/>
</dbReference>
<evidence type="ECO:0000256" key="1">
    <source>
        <dbReference type="ARBA" id="ARBA00000085"/>
    </source>
</evidence>
<dbReference type="CDD" id="cd00082">
    <property type="entry name" value="HisKA"/>
    <property type="match status" value="1"/>
</dbReference>
<dbReference type="SMART" id="SM00387">
    <property type="entry name" value="HATPase_c"/>
    <property type="match status" value="1"/>
</dbReference>
<dbReference type="Gene3D" id="3.30.450.20">
    <property type="entry name" value="PAS domain"/>
    <property type="match status" value="2"/>
</dbReference>
<dbReference type="PANTHER" id="PTHR43065:SF49">
    <property type="entry name" value="HISTIDINE KINASE"/>
    <property type="match status" value="1"/>
</dbReference>
<dbReference type="Pfam" id="PF08447">
    <property type="entry name" value="PAS_3"/>
    <property type="match status" value="2"/>
</dbReference>
<feature type="domain" description="PAS" evidence="7">
    <location>
        <begin position="130"/>
        <end position="200"/>
    </location>
</feature>
<dbReference type="Gene3D" id="3.30.565.10">
    <property type="entry name" value="Histidine kinase-like ATPase, C-terminal domain"/>
    <property type="match status" value="1"/>
</dbReference>
<comment type="catalytic activity">
    <reaction evidence="1">
        <text>ATP + protein L-histidine = ADP + protein N-phospho-L-histidine.</text>
        <dbReference type="EC" id="2.7.13.3"/>
    </reaction>
</comment>
<evidence type="ECO:0000259" key="6">
    <source>
        <dbReference type="PROSITE" id="PS50110"/>
    </source>
</evidence>
<dbReference type="Pfam" id="PF00512">
    <property type="entry name" value="HisKA"/>
    <property type="match status" value="1"/>
</dbReference>
<proteinExistence type="predicted"/>
<feature type="modified residue" description="4-aspartylphosphate" evidence="4">
    <location>
        <position position="564"/>
    </location>
</feature>
<organism evidence="8 9">
    <name type="scientific">Microvirga guangxiensis</name>
    <dbReference type="NCBI Taxonomy" id="549386"/>
    <lineage>
        <taxon>Bacteria</taxon>
        <taxon>Pseudomonadati</taxon>
        <taxon>Pseudomonadota</taxon>
        <taxon>Alphaproteobacteria</taxon>
        <taxon>Hyphomicrobiales</taxon>
        <taxon>Methylobacteriaceae</taxon>
        <taxon>Microvirga</taxon>
    </lineage>
</organism>
<dbReference type="STRING" id="549386.SAMN02927923_04306"/>
<evidence type="ECO:0000313" key="9">
    <source>
        <dbReference type="Proteomes" id="UP000199569"/>
    </source>
</evidence>
<dbReference type="Gene3D" id="1.10.287.130">
    <property type="match status" value="1"/>
</dbReference>
<feature type="domain" description="PAS" evidence="7">
    <location>
        <begin position="27"/>
        <end position="80"/>
    </location>
</feature>
<dbReference type="Pfam" id="PF02518">
    <property type="entry name" value="HATPase_c"/>
    <property type="match status" value="1"/>
</dbReference>
<evidence type="ECO:0000256" key="4">
    <source>
        <dbReference type="PROSITE-ProRule" id="PRU00169"/>
    </source>
</evidence>
<evidence type="ECO:0000259" key="5">
    <source>
        <dbReference type="PROSITE" id="PS50109"/>
    </source>
</evidence>
<keyword evidence="3 4" id="KW-0597">Phosphoprotein</keyword>
<dbReference type="InterPro" id="IPR011006">
    <property type="entry name" value="CheY-like_superfamily"/>
</dbReference>
<dbReference type="PRINTS" id="PR00344">
    <property type="entry name" value="BCTRLSENSOR"/>
</dbReference>
<dbReference type="EMBL" id="FMVJ01000018">
    <property type="protein sequence ID" value="SCZ12136.1"/>
    <property type="molecule type" value="Genomic_DNA"/>
</dbReference>
<dbReference type="InterPro" id="IPR036097">
    <property type="entry name" value="HisK_dim/P_sf"/>
</dbReference>
<dbReference type="SMART" id="SM00388">
    <property type="entry name" value="HisKA"/>
    <property type="match status" value="1"/>
</dbReference>
<evidence type="ECO:0000313" key="8">
    <source>
        <dbReference type="EMBL" id="SCZ12136.1"/>
    </source>
</evidence>